<keyword evidence="12" id="KW-1185">Reference proteome</keyword>
<dbReference type="Proteomes" id="UP000295696">
    <property type="component" value="Unassembled WGS sequence"/>
</dbReference>
<evidence type="ECO:0000256" key="7">
    <source>
        <dbReference type="ARBA" id="ARBA00023136"/>
    </source>
</evidence>
<gene>
    <name evidence="11" type="ORF">EDD52_1234</name>
</gene>
<dbReference type="InterPro" id="IPR055348">
    <property type="entry name" value="DctQ"/>
</dbReference>
<dbReference type="EMBL" id="SLZU01000023">
    <property type="protein sequence ID" value="TCS58974.1"/>
    <property type="molecule type" value="Genomic_DNA"/>
</dbReference>
<evidence type="ECO:0000256" key="5">
    <source>
        <dbReference type="ARBA" id="ARBA00022692"/>
    </source>
</evidence>
<keyword evidence="3" id="KW-1003">Cell membrane</keyword>
<comment type="subunit">
    <text evidence="9">The complex comprises the extracytoplasmic solute receptor protein and the two transmembrane proteins.</text>
</comment>
<keyword evidence="2 9" id="KW-0813">Transport</keyword>
<evidence type="ECO:0000259" key="10">
    <source>
        <dbReference type="Pfam" id="PF04290"/>
    </source>
</evidence>
<comment type="subcellular location">
    <subcellularLocation>
        <location evidence="1 9">Cell inner membrane</location>
        <topology evidence="1 9">Multi-pass membrane protein</topology>
    </subcellularLocation>
</comment>
<feature type="transmembrane region" description="Helical" evidence="9">
    <location>
        <begin position="15"/>
        <end position="35"/>
    </location>
</feature>
<reference evidence="11 12" key="1">
    <citation type="submission" date="2019-03" db="EMBL/GenBank/DDBJ databases">
        <title>Genomic Encyclopedia of Type Strains, Phase IV (KMG-IV): sequencing the most valuable type-strain genomes for metagenomic binning, comparative biology and taxonomic classification.</title>
        <authorList>
            <person name="Goeker M."/>
        </authorList>
    </citation>
    <scope>NUCLEOTIDE SEQUENCE [LARGE SCALE GENOMIC DNA]</scope>
    <source>
        <strain evidence="11 12">DSM 104836</strain>
    </source>
</reference>
<evidence type="ECO:0000256" key="1">
    <source>
        <dbReference type="ARBA" id="ARBA00004429"/>
    </source>
</evidence>
<dbReference type="Pfam" id="PF04290">
    <property type="entry name" value="DctQ"/>
    <property type="match status" value="1"/>
</dbReference>
<protein>
    <recommendedName>
        <fullName evidence="9">TRAP transporter small permease protein</fullName>
    </recommendedName>
</protein>
<sequence length="165" mass="18506">MPILKWLDINAEKTMASILLAAIVLLIFGNVFMRYVMNASLSWGEELTLWFFVWFVWISVSYAFSRREHVRITVLRDLLGGRKQLYVDLAVDLLVLAFLVVLTFECIKLMRLPFVASQSSVVLGLPIPILYASAPVGAALSSIRILQNMTKTLRGLKSGDTGDLI</sequence>
<dbReference type="GO" id="GO:0022857">
    <property type="term" value="F:transmembrane transporter activity"/>
    <property type="evidence" value="ECO:0007669"/>
    <property type="project" value="UniProtKB-UniRule"/>
</dbReference>
<keyword evidence="7 9" id="KW-0472">Membrane</keyword>
<evidence type="ECO:0000313" key="12">
    <source>
        <dbReference type="Proteomes" id="UP000295696"/>
    </source>
</evidence>
<accession>A0A4R3J110</accession>
<comment type="function">
    <text evidence="9">Part of the tripartite ATP-independent periplasmic (TRAP) transport system.</text>
</comment>
<keyword evidence="4 9" id="KW-0997">Cell inner membrane</keyword>
<evidence type="ECO:0000256" key="4">
    <source>
        <dbReference type="ARBA" id="ARBA00022519"/>
    </source>
</evidence>
<feature type="domain" description="Tripartite ATP-independent periplasmic transporters DctQ component" evidence="10">
    <location>
        <begin position="23"/>
        <end position="154"/>
    </location>
</feature>
<dbReference type="PANTHER" id="PTHR35011:SF2">
    <property type="entry name" value="2,3-DIKETO-L-GULONATE TRAP TRANSPORTER SMALL PERMEASE PROTEIN YIAM"/>
    <property type="match status" value="1"/>
</dbReference>
<evidence type="ECO:0000256" key="8">
    <source>
        <dbReference type="ARBA" id="ARBA00038436"/>
    </source>
</evidence>
<organism evidence="11 12">
    <name type="scientific">Primorskyibacter sedentarius</name>
    <dbReference type="NCBI Taxonomy" id="745311"/>
    <lineage>
        <taxon>Bacteria</taxon>
        <taxon>Pseudomonadati</taxon>
        <taxon>Pseudomonadota</taxon>
        <taxon>Alphaproteobacteria</taxon>
        <taxon>Rhodobacterales</taxon>
        <taxon>Roseobacteraceae</taxon>
        <taxon>Primorskyibacter</taxon>
    </lineage>
</organism>
<evidence type="ECO:0000256" key="2">
    <source>
        <dbReference type="ARBA" id="ARBA00022448"/>
    </source>
</evidence>
<dbReference type="GO" id="GO:0015740">
    <property type="term" value="P:C4-dicarboxylate transport"/>
    <property type="evidence" value="ECO:0007669"/>
    <property type="project" value="TreeGrafter"/>
</dbReference>
<comment type="similarity">
    <text evidence="8 9">Belongs to the TRAP transporter small permease family.</text>
</comment>
<comment type="caution">
    <text evidence="11">The sequence shown here is derived from an EMBL/GenBank/DDBJ whole genome shotgun (WGS) entry which is preliminary data.</text>
</comment>
<name>A0A4R3J110_9RHOB</name>
<keyword evidence="6 9" id="KW-1133">Transmembrane helix</keyword>
<dbReference type="AlphaFoldDB" id="A0A4R3J110"/>
<feature type="transmembrane region" description="Helical" evidence="9">
    <location>
        <begin position="85"/>
        <end position="104"/>
    </location>
</feature>
<dbReference type="InterPro" id="IPR007387">
    <property type="entry name" value="TRAP_DctQ"/>
</dbReference>
<feature type="transmembrane region" description="Helical" evidence="9">
    <location>
        <begin position="47"/>
        <end position="64"/>
    </location>
</feature>
<dbReference type="GO" id="GO:0005886">
    <property type="term" value="C:plasma membrane"/>
    <property type="evidence" value="ECO:0007669"/>
    <property type="project" value="UniProtKB-SubCell"/>
</dbReference>
<evidence type="ECO:0000313" key="11">
    <source>
        <dbReference type="EMBL" id="TCS58974.1"/>
    </source>
</evidence>
<evidence type="ECO:0000256" key="9">
    <source>
        <dbReference type="RuleBase" id="RU369079"/>
    </source>
</evidence>
<evidence type="ECO:0000256" key="6">
    <source>
        <dbReference type="ARBA" id="ARBA00022989"/>
    </source>
</evidence>
<dbReference type="OrthoDB" id="9814265at2"/>
<feature type="transmembrane region" description="Helical" evidence="9">
    <location>
        <begin position="124"/>
        <end position="146"/>
    </location>
</feature>
<keyword evidence="5 9" id="KW-0812">Transmembrane</keyword>
<dbReference type="PANTHER" id="PTHR35011">
    <property type="entry name" value="2,3-DIKETO-L-GULONATE TRAP TRANSPORTER SMALL PERMEASE PROTEIN YIAM"/>
    <property type="match status" value="1"/>
</dbReference>
<proteinExistence type="inferred from homology"/>
<evidence type="ECO:0000256" key="3">
    <source>
        <dbReference type="ARBA" id="ARBA00022475"/>
    </source>
</evidence>